<sequence length="95" mass="10622">SASMSYSQYQTDIIEKYSVEIIGWPVRIAPMQSPSEIQTLADLKLLCNALVEGSCQWPEVQQHINKDHQCRESGEAAGQKRKTQSDKGKKCGPNK</sequence>
<evidence type="ECO:0000256" key="1">
    <source>
        <dbReference type="SAM" id="MobiDB-lite"/>
    </source>
</evidence>
<dbReference type="Proteomes" id="UP000217790">
    <property type="component" value="Unassembled WGS sequence"/>
</dbReference>
<gene>
    <name evidence="2" type="ORF">ARMGADRAFT_924832</name>
</gene>
<dbReference type="STRING" id="47427.A0A2H3DXG5"/>
<evidence type="ECO:0000313" key="3">
    <source>
        <dbReference type="Proteomes" id="UP000217790"/>
    </source>
</evidence>
<name>A0A2H3DXG5_ARMGA</name>
<accession>A0A2H3DXG5</accession>
<dbReference type="OrthoDB" id="3253416at2759"/>
<dbReference type="AlphaFoldDB" id="A0A2H3DXG5"/>
<organism evidence="2 3">
    <name type="scientific">Armillaria gallica</name>
    <name type="common">Bulbous honey fungus</name>
    <name type="synonym">Armillaria bulbosa</name>
    <dbReference type="NCBI Taxonomy" id="47427"/>
    <lineage>
        <taxon>Eukaryota</taxon>
        <taxon>Fungi</taxon>
        <taxon>Dikarya</taxon>
        <taxon>Basidiomycota</taxon>
        <taxon>Agaricomycotina</taxon>
        <taxon>Agaricomycetes</taxon>
        <taxon>Agaricomycetidae</taxon>
        <taxon>Agaricales</taxon>
        <taxon>Marasmiineae</taxon>
        <taxon>Physalacriaceae</taxon>
        <taxon>Armillaria</taxon>
    </lineage>
</organism>
<reference evidence="3" key="1">
    <citation type="journal article" date="2017" name="Nat. Ecol. Evol.">
        <title>Genome expansion and lineage-specific genetic innovations in the forest pathogenic fungi Armillaria.</title>
        <authorList>
            <person name="Sipos G."/>
            <person name="Prasanna A.N."/>
            <person name="Walter M.C."/>
            <person name="O'Connor E."/>
            <person name="Balint B."/>
            <person name="Krizsan K."/>
            <person name="Kiss B."/>
            <person name="Hess J."/>
            <person name="Varga T."/>
            <person name="Slot J."/>
            <person name="Riley R."/>
            <person name="Boka B."/>
            <person name="Rigling D."/>
            <person name="Barry K."/>
            <person name="Lee J."/>
            <person name="Mihaltcheva S."/>
            <person name="LaButti K."/>
            <person name="Lipzen A."/>
            <person name="Waldron R."/>
            <person name="Moloney N.M."/>
            <person name="Sperisen C."/>
            <person name="Kredics L."/>
            <person name="Vagvoelgyi C."/>
            <person name="Patrignani A."/>
            <person name="Fitzpatrick D."/>
            <person name="Nagy I."/>
            <person name="Doyle S."/>
            <person name="Anderson J.B."/>
            <person name="Grigoriev I.V."/>
            <person name="Gueldener U."/>
            <person name="Muensterkoetter M."/>
            <person name="Nagy L.G."/>
        </authorList>
    </citation>
    <scope>NUCLEOTIDE SEQUENCE [LARGE SCALE GENOMIC DNA]</scope>
    <source>
        <strain evidence="3">Ar21-2</strain>
    </source>
</reference>
<proteinExistence type="predicted"/>
<evidence type="ECO:0000313" key="2">
    <source>
        <dbReference type="EMBL" id="PBK96122.1"/>
    </source>
</evidence>
<protein>
    <submittedName>
        <fullName evidence="2">Uncharacterized protein</fullName>
    </submittedName>
</protein>
<keyword evidence="3" id="KW-1185">Reference proteome</keyword>
<dbReference type="EMBL" id="KZ293651">
    <property type="protein sequence ID" value="PBK96122.1"/>
    <property type="molecule type" value="Genomic_DNA"/>
</dbReference>
<dbReference type="InParanoid" id="A0A2H3DXG5"/>
<feature type="region of interest" description="Disordered" evidence="1">
    <location>
        <begin position="71"/>
        <end position="95"/>
    </location>
</feature>
<feature type="non-terminal residue" evidence="2">
    <location>
        <position position="1"/>
    </location>
</feature>